<evidence type="ECO:0000256" key="8">
    <source>
        <dbReference type="PROSITE-ProRule" id="PRU00175"/>
    </source>
</evidence>
<dbReference type="GO" id="GO:0008270">
    <property type="term" value="F:zinc ion binding"/>
    <property type="evidence" value="ECO:0007669"/>
    <property type="project" value="UniProtKB-KW"/>
</dbReference>
<dbReference type="InterPro" id="IPR001841">
    <property type="entry name" value="Znf_RING"/>
</dbReference>
<accession>B3S9U6</accession>
<organism evidence="11 12">
    <name type="scientific">Trichoplax adhaerens</name>
    <name type="common">Trichoplax reptans</name>
    <dbReference type="NCBI Taxonomy" id="10228"/>
    <lineage>
        <taxon>Eukaryota</taxon>
        <taxon>Metazoa</taxon>
        <taxon>Placozoa</taxon>
        <taxon>Uniplacotomia</taxon>
        <taxon>Trichoplacea</taxon>
        <taxon>Trichoplacidae</taxon>
        <taxon>Trichoplax</taxon>
    </lineage>
</organism>
<keyword evidence="4 8" id="KW-0863">Zinc-finger</keyword>
<dbReference type="Pfam" id="PF13639">
    <property type="entry name" value="zf-RING_2"/>
    <property type="match status" value="1"/>
</dbReference>
<keyword evidence="5" id="KW-0862">Zinc</keyword>
<dbReference type="eggNOG" id="KOG0800">
    <property type="taxonomic scope" value="Eukaryota"/>
</dbReference>
<evidence type="ECO:0000256" key="1">
    <source>
        <dbReference type="ARBA" id="ARBA00004370"/>
    </source>
</evidence>
<keyword evidence="3" id="KW-0479">Metal-binding</keyword>
<dbReference type="PANTHER" id="PTHR46539:SF1">
    <property type="entry name" value="E3 UBIQUITIN-PROTEIN LIGASE ATL42"/>
    <property type="match status" value="1"/>
</dbReference>
<dbReference type="HOGENOM" id="CLU_1385805_0_0_1"/>
<gene>
    <name evidence="11" type="ORF">TRIADDRAFT_61032</name>
</gene>
<dbReference type="InParanoid" id="B3S9U6"/>
<dbReference type="CTD" id="6758173"/>
<evidence type="ECO:0000256" key="7">
    <source>
        <dbReference type="ARBA" id="ARBA00023136"/>
    </source>
</evidence>
<dbReference type="PROSITE" id="PS50089">
    <property type="entry name" value="ZF_RING_2"/>
    <property type="match status" value="1"/>
</dbReference>
<keyword evidence="12" id="KW-1185">Reference proteome</keyword>
<dbReference type="OrthoDB" id="8062037at2759"/>
<reference evidence="11 12" key="1">
    <citation type="journal article" date="2008" name="Nature">
        <title>The Trichoplax genome and the nature of placozoans.</title>
        <authorList>
            <person name="Srivastava M."/>
            <person name="Begovic E."/>
            <person name="Chapman J."/>
            <person name="Putnam N.H."/>
            <person name="Hellsten U."/>
            <person name="Kawashima T."/>
            <person name="Kuo A."/>
            <person name="Mitros T."/>
            <person name="Salamov A."/>
            <person name="Carpenter M.L."/>
            <person name="Signorovitch A.Y."/>
            <person name="Moreno M.A."/>
            <person name="Kamm K."/>
            <person name="Grimwood J."/>
            <person name="Schmutz J."/>
            <person name="Shapiro H."/>
            <person name="Grigoriev I.V."/>
            <person name="Buss L.W."/>
            <person name="Schierwater B."/>
            <person name="Dellaporta S.L."/>
            <person name="Rokhsar D.S."/>
        </authorList>
    </citation>
    <scope>NUCLEOTIDE SEQUENCE [LARGE SCALE GENOMIC DNA]</scope>
    <source>
        <strain evidence="11 12">Grell-BS-1999</strain>
    </source>
</reference>
<dbReference type="GO" id="GO:0016020">
    <property type="term" value="C:membrane"/>
    <property type="evidence" value="ECO:0007669"/>
    <property type="project" value="UniProtKB-SubCell"/>
</dbReference>
<dbReference type="STRING" id="10228.B3S9U6"/>
<feature type="compositionally biased region" description="Basic residues" evidence="9">
    <location>
        <begin position="1"/>
        <end position="15"/>
    </location>
</feature>
<keyword evidence="2" id="KW-0812">Transmembrane</keyword>
<keyword evidence="6" id="KW-1133">Transmembrane helix</keyword>
<dbReference type="PANTHER" id="PTHR46539">
    <property type="entry name" value="E3 UBIQUITIN-PROTEIN LIGASE ATL42"/>
    <property type="match status" value="1"/>
</dbReference>
<evidence type="ECO:0000256" key="5">
    <source>
        <dbReference type="ARBA" id="ARBA00022833"/>
    </source>
</evidence>
<dbReference type="SMART" id="SM00184">
    <property type="entry name" value="RING"/>
    <property type="match status" value="1"/>
</dbReference>
<comment type="subcellular location">
    <subcellularLocation>
        <location evidence="1">Membrane</location>
    </subcellularLocation>
</comment>
<feature type="region of interest" description="Disordered" evidence="9">
    <location>
        <begin position="164"/>
        <end position="197"/>
    </location>
</feature>
<evidence type="ECO:0000256" key="6">
    <source>
        <dbReference type="ARBA" id="ARBA00022989"/>
    </source>
</evidence>
<proteinExistence type="predicted"/>
<dbReference type="PhylomeDB" id="B3S9U6"/>
<dbReference type="SUPFAM" id="SSF57850">
    <property type="entry name" value="RING/U-box"/>
    <property type="match status" value="1"/>
</dbReference>
<evidence type="ECO:0000259" key="10">
    <source>
        <dbReference type="PROSITE" id="PS50089"/>
    </source>
</evidence>
<keyword evidence="7" id="KW-0472">Membrane</keyword>
<evidence type="ECO:0000313" key="12">
    <source>
        <dbReference type="Proteomes" id="UP000009022"/>
    </source>
</evidence>
<dbReference type="Proteomes" id="UP000009022">
    <property type="component" value="Unassembled WGS sequence"/>
</dbReference>
<dbReference type="GeneID" id="6758173"/>
<feature type="region of interest" description="Disordered" evidence="9">
    <location>
        <begin position="79"/>
        <end position="100"/>
    </location>
</feature>
<sequence>MAKKAVSKLPTKRFTRPSEPSSEDDNLCPVCLDEFVAGDVLRILPCKHEFHKTCVDSWLENKQTCPLCKSNFLRTLGLIPSDDNTSSNNTESEALSQLHGRDISLNAIPGEEQAESNENNDSDSDGFRVCTIQVASSSPTERNLLSEDSNCYHIETEVVLSTERRRSSASEASCDTLSTVGSSGKDNSPLIHEIRKL</sequence>
<evidence type="ECO:0000256" key="2">
    <source>
        <dbReference type="ARBA" id="ARBA00022692"/>
    </source>
</evidence>
<dbReference type="FunFam" id="3.30.40.10:FF:000009">
    <property type="entry name" value="E3 ubiquitin-protein ligase RNF130"/>
    <property type="match status" value="1"/>
</dbReference>
<dbReference type="InterPro" id="IPR013083">
    <property type="entry name" value="Znf_RING/FYVE/PHD"/>
</dbReference>
<evidence type="ECO:0000256" key="4">
    <source>
        <dbReference type="ARBA" id="ARBA00022771"/>
    </source>
</evidence>
<feature type="compositionally biased region" description="Low complexity" evidence="9">
    <location>
        <begin position="81"/>
        <end position="93"/>
    </location>
</feature>
<dbReference type="AlphaFoldDB" id="B3S9U6"/>
<dbReference type="KEGG" id="tad:TRIADDRAFT_61032"/>
<evidence type="ECO:0000256" key="3">
    <source>
        <dbReference type="ARBA" id="ARBA00022723"/>
    </source>
</evidence>
<dbReference type="EMBL" id="DS985259">
    <property type="protein sequence ID" value="EDV20534.1"/>
    <property type="molecule type" value="Genomic_DNA"/>
</dbReference>
<protein>
    <recommendedName>
        <fullName evidence="10">RING-type domain-containing protein</fullName>
    </recommendedName>
</protein>
<feature type="domain" description="RING-type" evidence="10">
    <location>
        <begin position="28"/>
        <end position="69"/>
    </location>
</feature>
<name>B3S9U6_TRIAD</name>
<dbReference type="Gene3D" id="3.30.40.10">
    <property type="entry name" value="Zinc/RING finger domain, C3HC4 (zinc finger)"/>
    <property type="match status" value="1"/>
</dbReference>
<dbReference type="RefSeq" id="XP_002116960.1">
    <property type="nucleotide sequence ID" value="XM_002116924.1"/>
</dbReference>
<feature type="region of interest" description="Disordered" evidence="9">
    <location>
        <begin position="1"/>
        <end position="24"/>
    </location>
</feature>
<evidence type="ECO:0000313" key="11">
    <source>
        <dbReference type="EMBL" id="EDV20534.1"/>
    </source>
</evidence>
<dbReference type="CDD" id="cd16454">
    <property type="entry name" value="RING-H2_PA-TM-RING"/>
    <property type="match status" value="1"/>
</dbReference>
<feature type="compositionally biased region" description="Polar residues" evidence="9">
    <location>
        <begin position="175"/>
        <end position="186"/>
    </location>
</feature>
<evidence type="ECO:0000256" key="9">
    <source>
        <dbReference type="SAM" id="MobiDB-lite"/>
    </source>
</evidence>